<dbReference type="OrthoDB" id="202327at2759"/>
<feature type="non-terminal residue" evidence="2">
    <location>
        <position position="171"/>
    </location>
</feature>
<dbReference type="EMBL" id="NBNE01017437">
    <property type="protein sequence ID" value="OWY92733.1"/>
    <property type="molecule type" value="Genomic_DNA"/>
</dbReference>
<keyword evidence="1" id="KW-0472">Membrane</keyword>
<keyword evidence="1" id="KW-0812">Transmembrane</keyword>
<gene>
    <name evidence="2" type="ORF">PHMEG_00038137</name>
</gene>
<evidence type="ECO:0000313" key="3">
    <source>
        <dbReference type="Proteomes" id="UP000198211"/>
    </source>
</evidence>
<name>A0A225UID4_9STRA</name>
<evidence type="ECO:0000256" key="1">
    <source>
        <dbReference type="SAM" id="Phobius"/>
    </source>
</evidence>
<dbReference type="SUPFAM" id="SSF47473">
    <property type="entry name" value="EF-hand"/>
    <property type="match status" value="1"/>
</dbReference>
<dbReference type="STRING" id="4795.A0A225UID4"/>
<reference evidence="3" key="1">
    <citation type="submission" date="2017-03" db="EMBL/GenBank/DDBJ databases">
        <title>Phytopthora megakarya and P. palmivora, two closely related causual agents of cacao black pod achieved similar genome size and gene model numbers by different mechanisms.</title>
        <authorList>
            <person name="Ali S."/>
            <person name="Shao J."/>
            <person name="Larry D.J."/>
            <person name="Kronmiller B."/>
            <person name="Shen D."/>
            <person name="Strem M.D."/>
            <person name="Melnick R.L."/>
            <person name="Guiltinan M.J."/>
            <person name="Tyler B.M."/>
            <person name="Meinhardt L.W."/>
            <person name="Bailey B.A."/>
        </authorList>
    </citation>
    <scope>NUCLEOTIDE SEQUENCE [LARGE SCALE GENOMIC DNA]</scope>
    <source>
        <strain evidence="3">zdho120</strain>
    </source>
</reference>
<dbReference type="InterPro" id="IPR011992">
    <property type="entry name" value="EF-hand-dom_pair"/>
</dbReference>
<evidence type="ECO:0000313" key="2">
    <source>
        <dbReference type="EMBL" id="OWY92733.1"/>
    </source>
</evidence>
<dbReference type="Gene3D" id="1.10.238.10">
    <property type="entry name" value="EF-hand"/>
    <property type="match status" value="1"/>
</dbReference>
<proteinExistence type="predicted"/>
<keyword evidence="3" id="KW-1185">Reference proteome</keyword>
<accession>A0A225UID4</accession>
<organism evidence="2 3">
    <name type="scientific">Phytophthora megakarya</name>
    <dbReference type="NCBI Taxonomy" id="4795"/>
    <lineage>
        <taxon>Eukaryota</taxon>
        <taxon>Sar</taxon>
        <taxon>Stramenopiles</taxon>
        <taxon>Oomycota</taxon>
        <taxon>Peronosporomycetes</taxon>
        <taxon>Peronosporales</taxon>
        <taxon>Peronosporaceae</taxon>
        <taxon>Phytophthora</taxon>
    </lineage>
</organism>
<dbReference type="Proteomes" id="UP000198211">
    <property type="component" value="Unassembled WGS sequence"/>
</dbReference>
<comment type="caution">
    <text evidence="2">The sequence shown here is derived from an EMBL/GenBank/DDBJ whole genome shotgun (WGS) entry which is preliminary data.</text>
</comment>
<protein>
    <submittedName>
        <fullName evidence="2">Respiratory burst oxidase</fullName>
    </submittedName>
</protein>
<dbReference type="AlphaFoldDB" id="A0A225UID4"/>
<keyword evidence="1" id="KW-1133">Transmembrane helix</keyword>
<sequence>MMVDAVRLSALEVDEKHQFLFEMFDVEHRGVLLKKGVRAFIEATFAANGVEFLGECDYDAVVEKVFDRCRQHDKMTYNEFRSIFGSVVTEADNRKTQEALERLSILADVQRRKEIVRDNQQGHWYRLKKFGRKYKAEIFWLTLYFLLMIGVFIAKASRFPFDPAVGNCPRI</sequence>
<feature type="transmembrane region" description="Helical" evidence="1">
    <location>
        <begin position="138"/>
        <end position="157"/>
    </location>
</feature>